<reference evidence="2 3" key="1">
    <citation type="submission" date="2018-11" db="EMBL/GenBank/DDBJ databases">
        <title>Whole genome sequence of Streptomyces paromomycinus NBRC 15454(T).</title>
        <authorList>
            <person name="Komaki H."/>
            <person name="Tamura T."/>
        </authorList>
    </citation>
    <scope>NUCLEOTIDE SEQUENCE [LARGE SCALE GENOMIC DNA]</scope>
    <source>
        <strain evidence="2 3">NBRC 15454</strain>
    </source>
</reference>
<dbReference type="EMBL" id="BHZD01000001">
    <property type="protein sequence ID" value="GCD41221.1"/>
    <property type="molecule type" value="Genomic_DNA"/>
</dbReference>
<keyword evidence="1" id="KW-0732">Signal</keyword>
<sequence>MRTAKAKGMAVGAATTAAAAALAVGPAAAPSAAGPALKVTAPAAGSSAKVEGSLLVQWSNTTGKEVDVWLSARTPSGAHDRLSLVAPKAGTRKAGEALATLPAVPPGTSYTVEVTTQDGEESDVSGPLRLIG</sequence>
<feature type="chain" id="PRO_5038797997" evidence="1">
    <location>
        <begin position="24"/>
        <end position="132"/>
    </location>
</feature>
<organism evidence="2 3">
    <name type="scientific">Streptomyces paromomycinus</name>
    <name type="common">Streptomyces rimosus subsp. paromomycinus</name>
    <dbReference type="NCBI Taxonomy" id="92743"/>
    <lineage>
        <taxon>Bacteria</taxon>
        <taxon>Bacillati</taxon>
        <taxon>Actinomycetota</taxon>
        <taxon>Actinomycetes</taxon>
        <taxon>Kitasatosporales</taxon>
        <taxon>Streptomycetaceae</taxon>
        <taxon>Streptomyces</taxon>
    </lineage>
</organism>
<name>A0A401VW15_STREY</name>
<protein>
    <submittedName>
        <fullName evidence="2">Uncharacterized protein</fullName>
    </submittedName>
</protein>
<evidence type="ECO:0000313" key="2">
    <source>
        <dbReference type="EMBL" id="GCD41221.1"/>
    </source>
</evidence>
<proteinExistence type="predicted"/>
<comment type="caution">
    <text evidence="2">The sequence shown here is derived from an EMBL/GenBank/DDBJ whole genome shotgun (WGS) entry which is preliminary data.</text>
</comment>
<dbReference type="Proteomes" id="UP000286746">
    <property type="component" value="Unassembled WGS sequence"/>
</dbReference>
<evidence type="ECO:0000313" key="3">
    <source>
        <dbReference type="Proteomes" id="UP000286746"/>
    </source>
</evidence>
<dbReference type="RefSeq" id="WP_125051995.1">
    <property type="nucleotide sequence ID" value="NZ_BHZD01000001.1"/>
</dbReference>
<keyword evidence="3" id="KW-1185">Reference proteome</keyword>
<feature type="signal peptide" evidence="1">
    <location>
        <begin position="1"/>
        <end position="23"/>
    </location>
</feature>
<gene>
    <name evidence="2" type="ORF">GKJPGBOP_00874</name>
</gene>
<accession>A0A401VW15</accession>
<evidence type="ECO:0000256" key="1">
    <source>
        <dbReference type="SAM" id="SignalP"/>
    </source>
</evidence>
<dbReference type="AlphaFoldDB" id="A0A401VW15"/>